<dbReference type="SUPFAM" id="SSF51735">
    <property type="entry name" value="NAD(P)-binding Rossmann-fold domains"/>
    <property type="match status" value="1"/>
</dbReference>
<dbReference type="Proteomes" id="UP000199416">
    <property type="component" value="Unassembled WGS sequence"/>
</dbReference>
<evidence type="ECO:0000256" key="1">
    <source>
        <dbReference type="ARBA" id="ARBA00006484"/>
    </source>
</evidence>
<dbReference type="Pfam" id="PF00106">
    <property type="entry name" value="adh_short"/>
    <property type="match status" value="1"/>
</dbReference>
<proteinExistence type="inferred from homology"/>
<evidence type="ECO:0000256" key="3">
    <source>
        <dbReference type="RuleBase" id="RU000363"/>
    </source>
</evidence>
<dbReference type="GO" id="GO:0016020">
    <property type="term" value="C:membrane"/>
    <property type="evidence" value="ECO:0007669"/>
    <property type="project" value="TreeGrafter"/>
</dbReference>
<dbReference type="STRING" id="1190417.SAMN05660690_1362"/>
<dbReference type="InterPro" id="IPR036291">
    <property type="entry name" value="NAD(P)-bd_dom_sf"/>
</dbReference>
<dbReference type="OrthoDB" id="9775296at2"/>
<dbReference type="InterPro" id="IPR002347">
    <property type="entry name" value="SDR_fam"/>
</dbReference>
<keyword evidence="6" id="KW-1185">Reference proteome</keyword>
<dbReference type="RefSeq" id="WP_091364474.1">
    <property type="nucleotide sequence ID" value="NZ_FMZF01000002.1"/>
</dbReference>
<evidence type="ECO:0000256" key="4">
    <source>
        <dbReference type="SAM" id="MobiDB-lite"/>
    </source>
</evidence>
<sequence length="248" mass="24817">MTPPTALVTGASRGLGAALAAALAARGWRLVVDARDAGRLTRTVAALPAACRVTALPGDVTDPAHRADLAAAVGDRLDLLVNNASDLGPTPLPRLADLPPAALERVLAVNTVAPLALVQAVLPALERAGGTVVSVSSDAAVEAYPGWGGYGAGKAALDLLTAVLAVEHPALRVYAVDPGDMATDMHRAAAPVASAQGPAASSRVAGGGEVLPLPAPEDVVPAFLRLLDDPPPSGRLRAADLLPAEAAR</sequence>
<dbReference type="EMBL" id="FMZF01000002">
    <property type="protein sequence ID" value="SDC41967.1"/>
    <property type="molecule type" value="Genomic_DNA"/>
</dbReference>
<dbReference type="PRINTS" id="PR00081">
    <property type="entry name" value="GDHRDH"/>
</dbReference>
<gene>
    <name evidence="5" type="ORF">SAMN05660690_1362</name>
</gene>
<keyword evidence="2" id="KW-0560">Oxidoreductase</keyword>
<dbReference type="PROSITE" id="PS00061">
    <property type="entry name" value="ADH_SHORT"/>
    <property type="match status" value="1"/>
</dbReference>
<dbReference type="InterPro" id="IPR020904">
    <property type="entry name" value="Sc_DH/Rdtase_CS"/>
</dbReference>
<dbReference type="PANTHER" id="PTHR44196:SF1">
    <property type="entry name" value="DEHYDROGENASE_REDUCTASE SDR FAMILY MEMBER 7B"/>
    <property type="match status" value="1"/>
</dbReference>
<evidence type="ECO:0000256" key="2">
    <source>
        <dbReference type="ARBA" id="ARBA00023002"/>
    </source>
</evidence>
<name>A0A1G6LG80_9ACTN</name>
<accession>A0A1G6LG80</accession>
<feature type="region of interest" description="Disordered" evidence="4">
    <location>
        <begin position="229"/>
        <end position="248"/>
    </location>
</feature>
<protein>
    <submittedName>
        <fullName evidence="5">Short-chain dehydrogenase</fullName>
    </submittedName>
</protein>
<dbReference type="Gene3D" id="3.40.50.720">
    <property type="entry name" value="NAD(P)-binding Rossmann-like Domain"/>
    <property type="match status" value="1"/>
</dbReference>
<dbReference type="PANTHER" id="PTHR44196">
    <property type="entry name" value="DEHYDROGENASE/REDUCTASE SDR FAMILY MEMBER 7B"/>
    <property type="match status" value="1"/>
</dbReference>
<evidence type="ECO:0000313" key="5">
    <source>
        <dbReference type="EMBL" id="SDC41967.1"/>
    </source>
</evidence>
<reference evidence="6" key="1">
    <citation type="submission" date="2016-10" db="EMBL/GenBank/DDBJ databases">
        <authorList>
            <person name="Varghese N."/>
            <person name="Submissions S."/>
        </authorList>
    </citation>
    <scope>NUCLEOTIDE SEQUENCE [LARGE SCALE GENOMIC DNA]</scope>
    <source>
        <strain evidence="6">DSM 45421</strain>
    </source>
</reference>
<dbReference type="PRINTS" id="PR00080">
    <property type="entry name" value="SDRFAMILY"/>
</dbReference>
<organism evidence="5 6">
    <name type="scientific">Geodermatophilus telluris</name>
    <dbReference type="NCBI Taxonomy" id="1190417"/>
    <lineage>
        <taxon>Bacteria</taxon>
        <taxon>Bacillati</taxon>
        <taxon>Actinomycetota</taxon>
        <taxon>Actinomycetes</taxon>
        <taxon>Geodermatophilales</taxon>
        <taxon>Geodermatophilaceae</taxon>
        <taxon>Geodermatophilus</taxon>
    </lineage>
</organism>
<comment type="similarity">
    <text evidence="1 3">Belongs to the short-chain dehydrogenases/reductases (SDR) family.</text>
</comment>
<dbReference type="GO" id="GO:0016491">
    <property type="term" value="F:oxidoreductase activity"/>
    <property type="evidence" value="ECO:0007669"/>
    <property type="project" value="UniProtKB-KW"/>
</dbReference>
<evidence type="ECO:0000313" key="6">
    <source>
        <dbReference type="Proteomes" id="UP000199416"/>
    </source>
</evidence>
<dbReference type="AlphaFoldDB" id="A0A1G6LG80"/>